<gene>
    <name evidence="1" type="ORF">LSAT_V11C100040450</name>
</gene>
<dbReference type="PANTHER" id="PTHR31569:SF4">
    <property type="entry name" value="SWIM-TYPE DOMAIN-CONTAINING PROTEIN"/>
    <property type="match status" value="1"/>
</dbReference>
<accession>A0A9R1WKT6</accession>
<protein>
    <recommendedName>
        <fullName evidence="3">Protein FAR1-RELATED SEQUENCE</fullName>
    </recommendedName>
</protein>
<comment type="caution">
    <text evidence="1">The sequence shown here is derived from an EMBL/GenBank/DDBJ whole genome shotgun (WGS) entry which is preliminary data.</text>
</comment>
<keyword evidence="2" id="KW-1185">Reference proteome</keyword>
<evidence type="ECO:0008006" key="3">
    <source>
        <dbReference type="Google" id="ProtNLM"/>
    </source>
</evidence>
<reference evidence="1 2" key="1">
    <citation type="journal article" date="2017" name="Nat. Commun.">
        <title>Genome assembly with in vitro proximity ligation data and whole-genome triplication in lettuce.</title>
        <authorList>
            <person name="Reyes-Chin-Wo S."/>
            <person name="Wang Z."/>
            <person name="Yang X."/>
            <person name="Kozik A."/>
            <person name="Arikit S."/>
            <person name="Song C."/>
            <person name="Xia L."/>
            <person name="Froenicke L."/>
            <person name="Lavelle D.O."/>
            <person name="Truco M.J."/>
            <person name="Xia R."/>
            <person name="Zhu S."/>
            <person name="Xu C."/>
            <person name="Xu H."/>
            <person name="Xu X."/>
            <person name="Cox K."/>
            <person name="Korf I."/>
            <person name="Meyers B.C."/>
            <person name="Michelmore R.W."/>
        </authorList>
    </citation>
    <scope>NUCLEOTIDE SEQUENCE [LARGE SCALE GENOMIC DNA]</scope>
    <source>
        <strain evidence="2">cv. Salinas</strain>
        <tissue evidence="1">Seedlings</tissue>
    </source>
</reference>
<name>A0A9R1WKT6_LACSA</name>
<dbReference type="Proteomes" id="UP000235145">
    <property type="component" value="Unassembled WGS sequence"/>
</dbReference>
<organism evidence="1 2">
    <name type="scientific">Lactuca sativa</name>
    <name type="common">Garden lettuce</name>
    <dbReference type="NCBI Taxonomy" id="4236"/>
    <lineage>
        <taxon>Eukaryota</taxon>
        <taxon>Viridiplantae</taxon>
        <taxon>Streptophyta</taxon>
        <taxon>Embryophyta</taxon>
        <taxon>Tracheophyta</taxon>
        <taxon>Spermatophyta</taxon>
        <taxon>Magnoliopsida</taxon>
        <taxon>eudicotyledons</taxon>
        <taxon>Gunneridae</taxon>
        <taxon>Pentapetalae</taxon>
        <taxon>asterids</taxon>
        <taxon>campanulids</taxon>
        <taxon>Asterales</taxon>
        <taxon>Asteraceae</taxon>
        <taxon>Cichorioideae</taxon>
        <taxon>Cichorieae</taxon>
        <taxon>Lactucinae</taxon>
        <taxon>Lactuca</taxon>
    </lineage>
</organism>
<dbReference type="InterPro" id="IPR052579">
    <property type="entry name" value="Zinc_finger_SWIM"/>
</dbReference>
<evidence type="ECO:0000313" key="1">
    <source>
        <dbReference type="EMBL" id="KAJ0224475.1"/>
    </source>
</evidence>
<dbReference type="EMBL" id="NBSK02000001">
    <property type="protein sequence ID" value="KAJ0224475.1"/>
    <property type="molecule type" value="Genomic_DNA"/>
</dbReference>
<dbReference type="AlphaFoldDB" id="A0A9R1WKT6"/>
<sequence length="579" mass="68119">MAEKIENISKFSTDQVFRSRVDLMMWVQTKRSKTITKDFISKIVLGCDRGGKYLKAHDGWKLRAVRDEHNHEPSMYMEGHPFAMCLSDKEVCLMQDLTELDVKPRNNLPTLKAQNQNNVSSLRTIYNFIQKLGRSRREGRTPMQNVMHIWQTKGYNLQYRVNTITNELEDLFFIHPISLKIDLTLMKACRDVFPQSNHLLSRWHIFNDITKNCRQRIKPQKTWNSFNLKWTELVKSPRLNAYMQNYADLQTLLFEHEDVFDYLYTVWLGKYAERFVSLWTDKHVNFGNSTTNSVKSQHAKLKKHLESTKCDLEKFICVIEKVVQSQETTIKETFTRCIITYMPRFKDRIFEVLRKRVSVHVMDKILEELHRSKRFVPTPENRGCQLRTCFGLPCAHELVMYVGLPIPLDSVEPFWRKLDLTPSISVEYGDLNVDRRMQRLKEIYNNQPDHIKYNYLRRMEEITDPSTNLINEPSVKKNNCELPKVKHVQHQSQAPHRYICSDLNQEPPRYSSSFMDLNNDPAKHSSFFMGSYEEPIGQCSYNIDLNEEPIGECSYNIDLNEEPIGQCSYQADLNEDPIG</sequence>
<dbReference type="PANTHER" id="PTHR31569">
    <property type="entry name" value="SWIM-TYPE DOMAIN-CONTAINING PROTEIN"/>
    <property type="match status" value="1"/>
</dbReference>
<proteinExistence type="predicted"/>
<evidence type="ECO:0000313" key="2">
    <source>
        <dbReference type="Proteomes" id="UP000235145"/>
    </source>
</evidence>